<reference evidence="2" key="1">
    <citation type="journal article" date="2019" name="Int. J. Syst. Evol. Microbiol.">
        <title>The Global Catalogue of Microorganisms (GCM) 10K type strain sequencing project: providing services to taxonomists for standard genome sequencing and annotation.</title>
        <authorList>
            <consortium name="The Broad Institute Genomics Platform"/>
            <consortium name="The Broad Institute Genome Sequencing Center for Infectious Disease"/>
            <person name="Wu L."/>
            <person name="Ma J."/>
        </authorList>
    </citation>
    <scope>NUCLEOTIDE SEQUENCE [LARGE SCALE GENOMIC DNA]</scope>
    <source>
        <strain evidence="2">JCM 17555</strain>
    </source>
</reference>
<evidence type="ECO:0000313" key="1">
    <source>
        <dbReference type="EMBL" id="GAA3956640.1"/>
    </source>
</evidence>
<dbReference type="EMBL" id="BAABBO010000007">
    <property type="protein sequence ID" value="GAA3956640.1"/>
    <property type="molecule type" value="Genomic_DNA"/>
</dbReference>
<evidence type="ECO:0000313" key="2">
    <source>
        <dbReference type="Proteomes" id="UP001501337"/>
    </source>
</evidence>
<dbReference type="RefSeq" id="WP_344804695.1">
    <property type="nucleotide sequence ID" value="NZ_BAABBO010000007.1"/>
</dbReference>
<sequence length="447" mass="48820">MRMFRFLATPLLGLGLLYLQGCSSWQINQLSTALPTAGPEETLKKLEEIDPSDRDRTQYLLNRGVLKLYSGDLDGSRQDLEQAKVIMSSLQAVSLTENFGALTANETLRSYTGTPSEQVLVHAMLAMGYLFSGNLDGARVEMLQANVTMSRLGERESVSGQLASVRFLAGLIYEMNGELDDALISYRSAHEIIKTRGEQVPDALATSLLNVSLRQNNDEEYEKHVAEFGRKASLPKANEGEWIVYYHDGVVTNKTEARLSVFEPKLRSLISVVVPQYPPSRYQPRRLSIKSGNGKVGAGTDVNSTEVIEMIERRAREDLADQSAKIMAAATVRAVAKYQMVKEAQKNGGGLGGLLANIAGVLSEQADVRSWNMLPSSIQVARTVAPLDSPVQIVGKGLALPPLNELGASRSRAVRYGVALVNSLNNRLLSYPPVKGIKSNEGQPNEQ</sequence>
<organism evidence="1 2">
    <name type="scientific">Allohahella marinimesophila</name>
    <dbReference type="NCBI Taxonomy" id="1054972"/>
    <lineage>
        <taxon>Bacteria</taxon>
        <taxon>Pseudomonadati</taxon>
        <taxon>Pseudomonadota</taxon>
        <taxon>Gammaproteobacteria</taxon>
        <taxon>Oceanospirillales</taxon>
        <taxon>Hahellaceae</taxon>
        <taxon>Allohahella</taxon>
    </lineage>
</organism>
<dbReference type="Gene3D" id="1.25.40.10">
    <property type="entry name" value="Tetratricopeptide repeat domain"/>
    <property type="match status" value="1"/>
</dbReference>
<name>A0ABP7NYD4_9GAMM</name>
<protein>
    <recommendedName>
        <fullName evidence="3">Tetratricopeptide repeat protein</fullName>
    </recommendedName>
</protein>
<accession>A0ABP7NYD4</accession>
<dbReference type="SUPFAM" id="SSF48452">
    <property type="entry name" value="TPR-like"/>
    <property type="match status" value="1"/>
</dbReference>
<dbReference type="Proteomes" id="UP001501337">
    <property type="component" value="Unassembled WGS sequence"/>
</dbReference>
<gene>
    <name evidence="1" type="ORF">GCM10022278_13990</name>
</gene>
<keyword evidence="2" id="KW-1185">Reference proteome</keyword>
<comment type="caution">
    <text evidence="1">The sequence shown here is derived from an EMBL/GenBank/DDBJ whole genome shotgun (WGS) entry which is preliminary data.</text>
</comment>
<dbReference type="InterPro" id="IPR011990">
    <property type="entry name" value="TPR-like_helical_dom_sf"/>
</dbReference>
<evidence type="ECO:0008006" key="3">
    <source>
        <dbReference type="Google" id="ProtNLM"/>
    </source>
</evidence>
<proteinExistence type="predicted"/>